<dbReference type="InterPro" id="IPR036969">
    <property type="entry name" value="Citrate_synthase_sf"/>
</dbReference>
<sequence>MHGFPDPHPAGPDDLTDQVIALRLGGRLGGVSLHLHQERLGARRDQLRVSARQGLKDTLDAIGAPDRIDPWIRERVLAGDRIMGFGHPVYRTEDSRSRMLRDIAQHFGGPRVAFAVEVERQVEAILAELKPGRELHTNVEFYAGAVMELCGLPREPPDRSRGARVCAQSRRPAALTAAVMGRTRQQGAAGSFREPDPRADRSGACRHASGMSFFARSRVSRVMITIRSCSARAASGGSSLSRMAVASVPMTAKFPSLNSKMSGHVCPEPLPRSWGEAPTRRTIFKSVPSS</sequence>
<dbReference type="Gene3D" id="1.10.230.10">
    <property type="entry name" value="Cytochrome P450-Terp, domain 2"/>
    <property type="match status" value="1"/>
</dbReference>
<name>L1KMG9_9ACTN</name>
<dbReference type="GO" id="GO:0005975">
    <property type="term" value="P:carbohydrate metabolic process"/>
    <property type="evidence" value="ECO:0007669"/>
    <property type="project" value="TreeGrafter"/>
</dbReference>
<dbReference type="GO" id="GO:0036440">
    <property type="term" value="F:citrate synthase activity"/>
    <property type="evidence" value="ECO:0007669"/>
    <property type="project" value="UniProtKB-EC"/>
</dbReference>
<dbReference type="EC" id="2.3.3.16" evidence="3"/>
<dbReference type="SUPFAM" id="SSF48256">
    <property type="entry name" value="Citrate synthase"/>
    <property type="match status" value="1"/>
</dbReference>
<dbReference type="InterPro" id="IPR002020">
    <property type="entry name" value="Citrate_synthase"/>
</dbReference>
<proteinExistence type="inferred from homology"/>
<dbReference type="PRINTS" id="PR00143">
    <property type="entry name" value="CITRTSNTHASE"/>
</dbReference>
<accession>L1KMG9</accession>
<dbReference type="Proteomes" id="UP000010411">
    <property type="component" value="Unassembled WGS sequence"/>
</dbReference>
<dbReference type="PROSITE" id="PS00480">
    <property type="entry name" value="CITRATE_SYNTHASE"/>
    <property type="match status" value="1"/>
</dbReference>
<reference evidence="7 8" key="1">
    <citation type="submission" date="2012-11" db="EMBL/GenBank/DDBJ databases">
        <authorList>
            <person name="Huguet-Tapia J.C."/>
            <person name="Durkin A.S."/>
            <person name="Pettis G.S."/>
            <person name="Badger J.H."/>
        </authorList>
    </citation>
    <scope>NUCLEOTIDE SEQUENCE [LARGE SCALE GENOMIC DNA]</scope>
    <source>
        <strain evidence="7 8">91-03</strain>
    </source>
</reference>
<comment type="caution">
    <text evidence="7">The sequence shown here is derived from an EMBL/GenBank/DDBJ whole genome shotgun (WGS) entry which is preliminary data.</text>
</comment>
<comment type="similarity">
    <text evidence="2 5">Belongs to the citrate synthase family.</text>
</comment>
<keyword evidence="8" id="KW-1185">Reference proteome</keyword>
<dbReference type="InterPro" id="IPR016143">
    <property type="entry name" value="Citrate_synth-like_sm_a-sub"/>
</dbReference>
<evidence type="ECO:0000256" key="1">
    <source>
        <dbReference type="ARBA" id="ARBA00005163"/>
    </source>
</evidence>
<feature type="compositionally biased region" description="Basic and acidic residues" evidence="6">
    <location>
        <begin position="193"/>
        <end position="203"/>
    </location>
</feature>
<dbReference type="FunFam" id="1.10.230.10:FF:000007">
    <property type="entry name" value="Citrate synthase"/>
    <property type="match status" value="1"/>
</dbReference>
<dbReference type="GO" id="GO:0005829">
    <property type="term" value="C:cytosol"/>
    <property type="evidence" value="ECO:0007669"/>
    <property type="project" value="TreeGrafter"/>
</dbReference>
<dbReference type="Pfam" id="PF00285">
    <property type="entry name" value="Citrate_synt"/>
    <property type="match status" value="1"/>
</dbReference>
<dbReference type="InterPro" id="IPR019810">
    <property type="entry name" value="Citrate_synthase_AS"/>
</dbReference>
<protein>
    <recommendedName>
        <fullName evidence="3">citrate synthase (unknown stereospecificity)</fullName>
        <ecNumber evidence="3">2.3.3.16</ecNumber>
    </recommendedName>
</protein>
<gene>
    <name evidence="7" type="ORF">STRIP9103_07385</name>
</gene>
<dbReference type="UniPathway" id="UPA00223"/>
<evidence type="ECO:0000256" key="3">
    <source>
        <dbReference type="ARBA" id="ARBA00012972"/>
    </source>
</evidence>
<dbReference type="AlphaFoldDB" id="L1KMG9"/>
<evidence type="ECO:0000256" key="5">
    <source>
        <dbReference type="RuleBase" id="RU003406"/>
    </source>
</evidence>
<evidence type="ECO:0000256" key="2">
    <source>
        <dbReference type="ARBA" id="ARBA00010566"/>
    </source>
</evidence>
<evidence type="ECO:0000313" key="8">
    <source>
        <dbReference type="Proteomes" id="UP000010411"/>
    </source>
</evidence>
<organism evidence="7 8">
    <name type="scientific">Streptomyces ipomoeae 91-03</name>
    <dbReference type="NCBI Taxonomy" id="698759"/>
    <lineage>
        <taxon>Bacteria</taxon>
        <taxon>Bacillati</taxon>
        <taxon>Actinomycetota</taxon>
        <taxon>Actinomycetes</taxon>
        <taxon>Kitasatosporales</taxon>
        <taxon>Streptomycetaceae</taxon>
        <taxon>Streptomyces</taxon>
    </lineage>
</organism>
<dbReference type="GO" id="GO:0006099">
    <property type="term" value="P:tricarboxylic acid cycle"/>
    <property type="evidence" value="ECO:0007669"/>
    <property type="project" value="UniProtKB-UniPathway"/>
</dbReference>
<comment type="pathway">
    <text evidence="1">Carbohydrate metabolism; tricarboxylic acid cycle.</text>
</comment>
<evidence type="ECO:0000256" key="4">
    <source>
        <dbReference type="ARBA" id="ARBA00022679"/>
    </source>
</evidence>
<dbReference type="PANTHER" id="PTHR11739:SF23">
    <property type="entry name" value="CITRATE SYNTHASE 2-RELATED"/>
    <property type="match status" value="1"/>
</dbReference>
<dbReference type="PATRIC" id="fig|698759.3.peg.7518"/>
<dbReference type="EMBL" id="AEJC01000563">
    <property type="protein sequence ID" value="EKX61767.1"/>
    <property type="molecule type" value="Genomic_DNA"/>
</dbReference>
<feature type="region of interest" description="Disordered" evidence="6">
    <location>
        <begin position="181"/>
        <end position="204"/>
    </location>
</feature>
<dbReference type="PANTHER" id="PTHR11739">
    <property type="entry name" value="CITRATE SYNTHASE"/>
    <property type="match status" value="1"/>
</dbReference>
<evidence type="ECO:0000256" key="6">
    <source>
        <dbReference type="SAM" id="MobiDB-lite"/>
    </source>
</evidence>
<keyword evidence="4 5" id="KW-0808">Transferase</keyword>
<evidence type="ECO:0000313" key="7">
    <source>
        <dbReference type="EMBL" id="EKX61767.1"/>
    </source>
</evidence>